<dbReference type="GO" id="GO:0002953">
    <property type="term" value="F:5'-deoxynucleotidase activity"/>
    <property type="evidence" value="ECO:0007669"/>
    <property type="project" value="InterPro"/>
</dbReference>
<dbReference type="Pfam" id="PF13023">
    <property type="entry name" value="HD_3"/>
    <property type="match status" value="1"/>
</dbReference>
<gene>
    <name evidence="4" type="ORF">MESMUL_17870</name>
</gene>
<dbReference type="GO" id="GO:0005737">
    <property type="term" value="C:cytoplasm"/>
    <property type="evidence" value="ECO:0007669"/>
    <property type="project" value="TreeGrafter"/>
</dbReference>
<dbReference type="EMBL" id="BGZJ01000002">
    <property type="protein sequence ID" value="GBO94433.1"/>
    <property type="molecule type" value="Genomic_DNA"/>
</dbReference>
<name>A0A388SFH4_9BURK</name>
<comment type="caution">
    <text evidence="4">The sequence shown here is derived from an EMBL/GenBank/DDBJ whole genome shotgun (WGS) entry which is preliminary data.</text>
</comment>
<evidence type="ECO:0000256" key="2">
    <source>
        <dbReference type="ARBA" id="ARBA00022801"/>
    </source>
</evidence>
<evidence type="ECO:0000313" key="4">
    <source>
        <dbReference type="EMBL" id="GBO94433.1"/>
    </source>
</evidence>
<dbReference type="Gene3D" id="1.10.3210.10">
    <property type="entry name" value="Hypothetical protein af1432"/>
    <property type="match status" value="1"/>
</dbReference>
<dbReference type="InterPro" id="IPR039356">
    <property type="entry name" value="YfbR/HDDC2"/>
</dbReference>
<sequence>MANDIAEKEERLKRQLDFCLEIDKEKTIVRETYLADESRKETDAEHAWHMAVMAMVLSEYANKKVDTGRVIQMLLIHDLVEIYAGDTFAYDAAGAATQKTRETSGADRLFSKLPEDQGKTMRALWEEFEAWETPEAKFARSLDRFQPMMLNAATDGRAWNEHGVKVSQVMKRNARTHEGSEALWAWQLEHFIKPNAAKGRLKED</sequence>
<dbReference type="SUPFAM" id="SSF109604">
    <property type="entry name" value="HD-domain/PDEase-like"/>
    <property type="match status" value="1"/>
</dbReference>
<dbReference type="PANTHER" id="PTHR11845:SF13">
    <property type="entry name" value="5'-DEOXYNUCLEOTIDASE HDDC2"/>
    <property type="match status" value="1"/>
</dbReference>
<feature type="domain" description="HD" evidence="3">
    <location>
        <begin position="22"/>
        <end position="184"/>
    </location>
</feature>
<accession>A0A388SFH4</accession>
<evidence type="ECO:0000313" key="5">
    <source>
        <dbReference type="Proteomes" id="UP000266091"/>
    </source>
</evidence>
<reference evidence="4 5" key="1">
    <citation type="journal article" date="2018" name="Int. J. Syst. Evol. Microbiol.">
        <title>Mesosutterella multiformis gen. nov., sp. nov., a member of the family Sutterellaceae and Sutterella megalosphaeroides sp. nov., isolated from human faeces.</title>
        <authorList>
            <person name="Sakamoto M."/>
            <person name="Ikeyama N."/>
            <person name="Kunihiro T."/>
            <person name="Iino T."/>
            <person name="Yuki M."/>
            <person name="Ohkuma M."/>
        </authorList>
    </citation>
    <scope>NUCLEOTIDE SEQUENCE [LARGE SCALE GENOMIC DNA]</scope>
    <source>
        <strain evidence="4 5">4NBBH2</strain>
    </source>
</reference>
<accession>A0A401LIT3</accession>
<dbReference type="RefSeq" id="WP_235005580.1">
    <property type="nucleotide sequence ID" value="NZ_BGZJ01000002.1"/>
</dbReference>
<dbReference type="Proteomes" id="UP000266091">
    <property type="component" value="Unassembled WGS sequence"/>
</dbReference>
<keyword evidence="1" id="KW-0479">Metal-binding</keyword>
<organism evidence="4 5">
    <name type="scientific">Mesosutterella multiformis</name>
    <dbReference type="NCBI Taxonomy" id="2259133"/>
    <lineage>
        <taxon>Bacteria</taxon>
        <taxon>Pseudomonadati</taxon>
        <taxon>Pseudomonadota</taxon>
        <taxon>Betaproteobacteria</taxon>
        <taxon>Burkholderiales</taxon>
        <taxon>Sutterellaceae</taxon>
        <taxon>Mesosutterella</taxon>
    </lineage>
</organism>
<protein>
    <submittedName>
        <fullName evidence="4">Hydrolase</fullName>
    </submittedName>
</protein>
<keyword evidence="2 4" id="KW-0378">Hydrolase</keyword>
<evidence type="ECO:0000256" key="1">
    <source>
        <dbReference type="ARBA" id="ARBA00022723"/>
    </source>
</evidence>
<dbReference type="PANTHER" id="PTHR11845">
    <property type="entry name" value="5'-DEOXYNUCLEOTIDASE HDDC2"/>
    <property type="match status" value="1"/>
</dbReference>
<dbReference type="AlphaFoldDB" id="A0A388SFH4"/>
<evidence type="ECO:0000259" key="3">
    <source>
        <dbReference type="Pfam" id="PF13023"/>
    </source>
</evidence>
<dbReference type="InterPro" id="IPR006674">
    <property type="entry name" value="HD_domain"/>
</dbReference>
<dbReference type="GO" id="GO:0046872">
    <property type="term" value="F:metal ion binding"/>
    <property type="evidence" value="ECO:0007669"/>
    <property type="project" value="UniProtKB-KW"/>
</dbReference>
<proteinExistence type="predicted"/>
<keyword evidence="5" id="KW-1185">Reference proteome</keyword>